<feature type="chain" id="PRO_5047392222" evidence="7">
    <location>
        <begin position="23"/>
        <end position="481"/>
    </location>
</feature>
<gene>
    <name evidence="9" type="ORF">R0135_14810</name>
</gene>
<evidence type="ECO:0000256" key="4">
    <source>
        <dbReference type="ARBA" id="ARBA00022801"/>
    </source>
</evidence>
<comment type="cofactor">
    <cofactor evidence="1">
        <name>Zn(2+)</name>
        <dbReference type="ChEBI" id="CHEBI:29105"/>
    </cofactor>
</comment>
<dbReference type="EC" id="3.4.24.-" evidence="9"/>
<sequence>MNTKLQYLVLASALGATFAALPGCTINPATGGATVVMSSADGERETGQEMYDQFLAEGAFYEDPELQAYVDKIGQRLVAESDMPKREFTFAVIDAPEINAFATPGGFIYVNRGLIAYLNTEAELAGVIGHEIAHVTARHHGRRKTAGVTSKVLSTTAYVLTGSSAVYEASNMYGAELISGYGRDMELEADGLGAEYMYKAGYEPEALLDVIGVLKNQEQFMRLKAKAAGKSGTTYHGLYATHPRNDKRLQTVIRAANELDDGTYIESPEEPGEFRRVTDGLVWGESVEGQRADDRYYHNKLGFTIEQPEGWAVTPGAQAVVAAAPDGSASLTITLRRKDPAATPQAVLESSAKGDLRAGETLQQSGLDGYTAIAAASGKDKRLAVIHFGNLTYMFEAQATDFSASDAQLLALIQSFRAMHPKEKSSSNGRYVRYIQVPRGADVGSLAASARIDDAEAQLRLINDFYPRGEPRTGDWIKVIQ</sequence>
<dbReference type="Gene3D" id="3.30.2010.10">
    <property type="entry name" value="Metalloproteases ('zincins'), catalytic domain"/>
    <property type="match status" value="1"/>
</dbReference>
<evidence type="ECO:0000256" key="2">
    <source>
        <dbReference type="ARBA" id="ARBA00022670"/>
    </source>
</evidence>
<feature type="domain" description="Peptidase M48" evidence="8">
    <location>
        <begin position="66"/>
        <end position="252"/>
    </location>
</feature>
<evidence type="ECO:0000256" key="1">
    <source>
        <dbReference type="ARBA" id="ARBA00001947"/>
    </source>
</evidence>
<evidence type="ECO:0000259" key="8">
    <source>
        <dbReference type="Pfam" id="PF01435"/>
    </source>
</evidence>
<keyword evidence="6 9" id="KW-0482">Metalloprotease</keyword>
<dbReference type="Proteomes" id="UP001626537">
    <property type="component" value="Chromosome"/>
</dbReference>
<evidence type="ECO:0000256" key="7">
    <source>
        <dbReference type="SAM" id="SignalP"/>
    </source>
</evidence>
<dbReference type="CDD" id="cd07333">
    <property type="entry name" value="M48C_bepA_like"/>
    <property type="match status" value="1"/>
</dbReference>
<dbReference type="InterPro" id="IPR051156">
    <property type="entry name" value="Mito/Outer_Membr_Metalloprot"/>
</dbReference>
<evidence type="ECO:0000313" key="9">
    <source>
        <dbReference type="EMBL" id="WOJ93039.1"/>
    </source>
</evidence>
<dbReference type="PANTHER" id="PTHR22726">
    <property type="entry name" value="METALLOENDOPEPTIDASE OMA1"/>
    <property type="match status" value="1"/>
</dbReference>
<dbReference type="EMBL" id="CP136864">
    <property type="protein sequence ID" value="WOJ93039.1"/>
    <property type="molecule type" value="Genomic_DNA"/>
</dbReference>
<keyword evidence="5" id="KW-0862">Zinc</keyword>
<evidence type="ECO:0000313" key="10">
    <source>
        <dbReference type="Proteomes" id="UP001626537"/>
    </source>
</evidence>
<keyword evidence="4 9" id="KW-0378">Hydrolase</keyword>
<protein>
    <submittedName>
        <fullName evidence="9">M48 family metalloprotease</fullName>
        <ecNumber evidence="9">3.4.24.-</ecNumber>
    </submittedName>
</protein>
<keyword evidence="3" id="KW-0479">Metal-binding</keyword>
<dbReference type="InterPro" id="IPR001915">
    <property type="entry name" value="Peptidase_M48"/>
</dbReference>
<reference evidence="9 10" key="1">
    <citation type="submission" date="2023-10" db="EMBL/GenBank/DDBJ databases">
        <title>Two novel species belonging to the OM43/NOR5 clade.</title>
        <authorList>
            <person name="Park M."/>
        </authorList>
    </citation>
    <scope>NUCLEOTIDE SEQUENCE [LARGE SCALE GENOMIC DNA]</scope>
    <source>
        <strain evidence="9 10">IMCC43200</strain>
    </source>
</reference>
<evidence type="ECO:0000256" key="5">
    <source>
        <dbReference type="ARBA" id="ARBA00022833"/>
    </source>
</evidence>
<dbReference type="Pfam" id="PF01435">
    <property type="entry name" value="Peptidase_M48"/>
    <property type="match status" value="1"/>
</dbReference>
<evidence type="ECO:0000256" key="3">
    <source>
        <dbReference type="ARBA" id="ARBA00022723"/>
    </source>
</evidence>
<dbReference type="GO" id="GO:0008237">
    <property type="term" value="F:metallopeptidase activity"/>
    <property type="evidence" value="ECO:0007669"/>
    <property type="project" value="UniProtKB-KW"/>
</dbReference>
<feature type="signal peptide" evidence="7">
    <location>
        <begin position="1"/>
        <end position="22"/>
    </location>
</feature>
<organism evidence="9 10">
    <name type="scientific">Congregibacter variabilis</name>
    <dbReference type="NCBI Taxonomy" id="3081200"/>
    <lineage>
        <taxon>Bacteria</taxon>
        <taxon>Pseudomonadati</taxon>
        <taxon>Pseudomonadota</taxon>
        <taxon>Gammaproteobacteria</taxon>
        <taxon>Cellvibrionales</taxon>
        <taxon>Halieaceae</taxon>
        <taxon>Congregibacter</taxon>
    </lineage>
</organism>
<dbReference type="RefSeq" id="WP_407347700.1">
    <property type="nucleotide sequence ID" value="NZ_CP136864.1"/>
</dbReference>
<name>A0ABZ0I0I8_9GAMM</name>
<proteinExistence type="predicted"/>
<dbReference type="PANTHER" id="PTHR22726:SF24">
    <property type="entry name" value="M48 FAMILY METALLOPEPTIDASE"/>
    <property type="match status" value="1"/>
</dbReference>
<keyword evidence="2" id="KW-0645">Protease</keyword>
<keyword evidence="10" id="KW-1185">Reference proteome</keyword>
<evidence type="ECO:0000256" key="6">
    <source>
        <dbReference type="ARBA" id="ARBA00023049"/>
    </source>
</evidence>
<accession>A0ABZ0I0I8</accession>
<keyword evidence="7" id="KW-0732">Signal</keyword>